<proteinExistence type="predicted"/>
<protein>
    <recommendedName>
        <fullName evidence="2">Extradiol ring-cleavage dioxygenase class III enzyme subunit B domain-containing protein</fullName>
    </recommendedName>
</protein>
<dbReference type="EMBL" id="JAAGWF010000004">
    <property type="protein sequence ID" value="NEK56956.1"/>
    <property type="molecule type" value="Genomic_DNA"/>
</dbReference>
<gene>
    <name evidence="3" type="ORF">GCU56_03600</name>
</gene>
<dbReference type="InterPro" id="IPR004183">
    <property type="entry name" value="Xdiol_dOase_suB"/>
</dbReference>
<dbReference type="Gene3D" id="3.40.830.10">
    <property type="entry name" value="LigB-like"/>
    <property type="match status" value="1"/>
</dbReference>
<dbReference type="GO" id="GO:0008198">
    <property type="term" value="F:ferrous iron binding"/>
    <property type="evidence" value="ECO:0007669"/>
    <property type="project" value="InterPro"/>
</dbReference>
<dbReference type="InterPro" id="IPR034938">
    <property type="entry name" value="3MGA_Dioxygenase"/>
</dbReference>
<feature type="region of interest" description="Disordered" evidence="1">
    <location>
        <begin position="1"/>
        <end position="26"/>
    </location>
</feature>
<dbReference type="Pfam" id="PF02900">
    <property type="entry name" value="LigB"/>
    <property type="match status" value="1"/>
</dbReference>
<keyword evidence="4" id="KW-1185">Reference proteome</keyword>
<dbReference type="SUPFAM" id="SSF53213">
    <property type="entry name" value="LigB-like"/>
    <property type="match status" value="1"/>
</dbReference>
<feature type="domain" description="Extradiol ring-cleavage dioxygenase class III enzyme subunit B" evidence="2">
    <location>
        <begin position="76"/>
        <end position="319"/>
    </location>
</feature>
<reference evidence="3 4" key="1">
    <citation type="submission" date="2020-02" db="EMBL/GenBank/DDBJ databases">
        <title>Geodermatophilus sabuli CPCC 205279 I12A-02694.</title>
        <authorList>
            <person name="Jiang Z."/>
        </authorList>
    </citation>
    <scope>NUCLEOTIDE SEQUENCE [LARGE SCALE GENOMIC DNA]</scope>
    <source>
        <strain evidence="3 4">I12A-02694</strain>
    </source>
</reference>
<evidence type="ECO:0000313" key="4">
    <source>
        <dbReference type="Proteomes" id="UP000470246"/>
    </source>
</evidence>
<dbReference type="CDD" id="cd07366">
    <property type="entry name" value="3MGA_Dioxygenase"/>
    <property type="match status" value="1"/>
</dbReference>
<dbReference type="GO" id="GO:0016702">
    <property type="term" value="F:oxidoreductase activity, acting on single donors with incorporation of molecular oxygen, incorporation of two atoms of oxygen"/>
    <property type="evidence" value="ECO:0007669"/>
    <property type="project" value="UniProtKB-ARBA"/>
</dbReference>
<name>A0A7K3VWD5_9ACTN</name>
<accession>A0A7K3VWD5</accession>
<comment type="caution">
    <text evidence="3">The sequence shown here is derived from an EMBL/GenBank/DDBJ whole genome shotgun (WGS) entry which is preliminary data.</text>
</comment>
<dbReference type="RefSeq" id="WP_163480139.1">
    <property type="nucleotide sequence ID" value="NZ_JAAGWF010000004.1"/>
</dbReference>
<sequence>MAEIRLGIGTSHAPQLSTPPEEWGQRARADHRNPALAYRGEDYDFEQLRDLRGAAFAAECDPELWQKRHTASRAAIDELGRITRDAGLDVLVVVSSDHKETFTDELLPQFAVYWGDTVAHEPFTQEDLDAMPPGLAIAEVANVPRESTTRRCHGELALHLIKQTSRAGFDPGASRELPAGKYRDHGIPHGWGFVLQQVLGGGADIPAVVPVFVNTFWEPNPPSARRCYDFGVALGAAIRSFPGALRVGLVASGGLSHFVIDEDLDRQFLQALVTKDADFLAGLPDEVLRSGTSELRNWTVVAGALAESPLRARVVEYQPCYRSEAGTGCGMGFVAWQDAEPGQER</sequence>
<evidence type="ECO:0000259" key="2">
    <source>
        <dbReference type="Pfam" id="PF02900"/>
    </source>
</evidence>
<evidence type="ECO:0000313" key="3">
    <source>
        <dbReference type="EMBL" id="NEK56956.1"/>
    </source>
</evidence>
<evidence type="ECO:0000256" key="1">
    <source>
        <dbReference type="SAM" id="MobiDB-lite"/>
    </source>
</evidence>
<dbReference type="AlphaFoldDB" id="A0A7K3VWD5"/>
<organism evidence="3 4">
    <name type="scientific">Geodermatophilus sabuli</name>
    <dbReference type="NCBI Taxonomy" id="1564158"/>
    <lineage>
        <taxon>Bacteria</taxon>
        <taxon>Bacillati</taxon>
        <taxon>Actinomycetota</taxon>
        <taxon>Actinomycetes</taxon>
        <taxon>Geodermatophilales</taxon>
        <taxon>Geodermatophilaceae</taxon>
        <taxon>Geodermatophilus</taxon>
    </lineage>
</organism>
<dbReference type="Proteomes" id="UP000470246">
    <property type="component" value="Unassembled WGS sequence"/>
</dbReference>